<comment type="caution">
    <text evidence="2">The sequence shown here is derived from an EMBL/GenBank/DDBJ whole genome shotgun (WGS) entry which is preliminary data.</text>
</comment>
<dbReference type="AlphaFoldDB" id="A0A7W2JZJ7"/>
<feature type="transmembrane region" description="Helical" evidence="1">
    <location>
        <begin position="12"/>
        <end position="39"/>
    </location>
</feature>
<gene>
    <name evidence="2" type="primary">excA</name>
    <name evidence="2" type="ORF">H4C75_25360</name>
</gene>
<evidence type="ECO:0000256" key="1">
    <source>
        <dbReference type="SAM" id="Phobius"/>
    </source>
</evidence>
<proteinExistence type="predicted"/>
<name>A0A7W2JZJ7_9PSED</name>
<dbReference type="Proteomes" id="UP000541770">
    <property type="component" value="Unassembled WGS sequence"/>
</dbReference>
<accession>A0A7W2JZJ7</accession>
<keyword evidence="1" id="KW-1133">Transmembrane helix</keyword>
<organism evidence="2 3">
    <name type="scientific">Pseudomonas mosselii</name>
    <dbReference type="NCBI Taxonomy" id="78327"/>
    <lineage>
        <taxon>Bacteria</taxon>
        <taxon>Pseudomonadati</taxon>
        <taxon>Pseudomonadota</taxon>
        <taxon>Gammaproteobacteria</taxon>
        <taxon>Pseudomonadales</taxon>
        <taxon>Pseudomonadaceae</taxon>
        <taxon>Pseudomonas</taxon>
    </lineage>
</organism>
<evidence type="ECO:0000313" key="3">
    <source>
        <dbReference type="Proteomes" id="UP000541770"/>
    </source>
</evidence>
<keyword evidence="1" id="KW-0472">Membrane</keyword>
<feature type="transmembrane region" description="Helical" evidence="1">
    <location>
        <begin position="51"/>
        <end position="71"/>
    </location>
</feature>
<sequence length="213" mass="24452">MTVQRQKSAKEFGFWLVTKAYVVVFPFLLIVGSGCLYALTSNRPEAKIAGLPLFTLMVWTTILAPVALFMYGTFSRRRLLKSIVTSLRNPDVFCPSPTFEVYHEGEGKYLGIDVEHGTILYVHKIRKGAVDVVALTMDDWTNREVDENTLRLYTKRPQLPRIEISTPWAQRWFDVLGAMEHQRPTPRRPFPSHVGNALEGLERQHHIQIPRFA</sequence>
<reference evidence="2 3" key="1">
    <citation type="submission" date="2020-07" db="EMBL/GenBank/DDBJ databases">
        <title>Diversity of carbapenemase encoding genes among Pseudomonas putida group clinical isolates in a tertiary Brazilian hospital.</title>
        <authorList>
            <person name="Alberto-Lei F."/>
            <person name="Nodari C.S."/>
            <person name="Streling A.P."/>
            <person name="Paulino J.T."/>
            <person name="Bessa-Neto F.O."/>
            <person name="Cayo R."/>
            <person name="Gales A.C."/>
        </authorList>
    </citation>
    <scope>NUCLEOTIDE SEQUENCE [LARGE SCALE GENOMIC DNA]</scope>
    <source>
        <strain evidence="2 3">14802</strain>
    </source>
</reference>
<keyword evidence="1" id="KW-0812">Transmembrane</keyword>
<dbReference type="EMBL" id="JACGDE010000025">
    <property type="protein sequence ID" value="MBA6068069.1"/>
    <property type="molecule type" value="Genomic_DNA"/>
</dbReference>
<dbReference type="NCBIfam" id="NF033891">
    <property type="entry name" value="surf_exc_IncI1"/>
    <property type="match status" value="1"/>
</dbReference>
<protein>
    <submittedName>
        <fullName evidence="2">Plasmid IncI1-type surface exclusion protein ExcA</fullName>
    </submittedName>
</protein>
<dbReference type="PROSITE" id="PS51257">
    <property type="entry name" value="PROKAR_LIPOPROTEIN"/>
    <property type="match status" value="1"/>
</dbReference>
<evidence type="ECO:0000313" key="2">
    <source>
        <dbReference type="EMBL" id="MBA6068069.1"/>
    </source>
</evidence>